<organism evidence="1 2">
    <name type="scientific">Haloferula luteola</name>
    <dbReference type="NCBI Taxonomy" id="595692"/>
    <lineage>
        <taxon>Bacteria</taxon>
        <taxon>Pseudomonadati</taxon>
        <taxon>Verrucomicrobiota</taxon>
        <taxon>Verrucomicrobiia</taxon>
        <taxon>Verrucomicrobiales</taxon>
        <taxon>Verrucomicrobiaceae</taxon>
        <taxon>Haloferula</taxon>
    </lineage>
</organism>
<dbReference type="EMBL" id="JACHFD010000038">
    <property type="protein sequence ID" value="MBB5353865.1"/>
    <property type="molecule type" value="Genomic_DNA"/>
</dbReference>
<reference evidence="1 2" key="1">
    <citation type="submission" date="2020-08" db="EMBL/GenBank/DDBJ databases">
        <title>Genomic Encyclopedia of Type Strains, Phase IV (KMG-IV): sequencing the most valuable type-strain genomes for metagenomic binning, comparative biology and taxonomic classification.</title>
        <authorList>
            <person name="Goeker M."/>
        </authorList>
    </citation>
    <scope>NUCLEOTIDE SEQUENCE [LARGE SCALE GENOMIC DNA]</scope>
    <source>
        <strain evidence="1 2">YC6886</strain>
    </source>
</reference>
<proteinExistence type="predicted"/>
<accession>A0A840V769</accession>
<dbReference type="AlphaFoldDB" id="A0A840V769"/>
<evidence type="ECO:0000313" key="1">
    <source>
        <dbReference type="EMBL" id="MBB5353865.1"/>
    </source>
</evidence>
<comment type="caution">
    <text evidence="1">The sequence shown here is derived from an EMBL/GenBank/DDBJ whole genome shotgun (WGS) entry which is preliminary data.</text>
</comment>
<name>A0A840V769_9BACT</name>
<protein>
    <submittedName>
        <fullName evidence="1">Uncharacterized protein</fullName>
    </submittedName>
</protein>
<dbReference type="Proteomes" id="UP000557717">
    <property type="component" value="Unassembled WGS sequence"/>
</dbReference>
<keyword evidence="2" id="KW-1185">Reference proteome</keyword>
<evidence type="ECO:0000313" key="2">
    <source>
        <dbReference type="Proteomes" id="UP000557717"/>
    </source>
</evidence>
<gene>
    <name evidence="1" type="ORF">HNR46_004129</name>
</gene>
<sequence>MGLDMYLTGQVGVWSFKHKERIEYRDGYRVKCRELDLGYWRKHPNLHGFIIEEFAKGEDLCQQVYLEAGDMRRIIAAIQEDQLPYTEGFFFGQSQNDEDEKREAIETFTKAIAWLEDSPDEVEWKCVYYQASW</sequence>